<sequence>MGNNLSTSVTGKRGKRGKRAKFSSGRAEHIVPAAQVLQGARGVHFNDSPVTVAGRDVNNVNSVVNSTVNNVVNNAYYSTPGNAATKDADDGLLAKVLESLGLLNFRSVFNENVAKRTPETGREVIDSDWFKEWLMDLLGGIKLVAESESNDICLLFAFCRYTERLMVIDILLAILRQLLERHPQVLPYVKPMYERHKRENTRPSEAEVVDLLRQIATSGLFKQTFYILDGLDEAASDIQVDLLEILSSLPVHFFITSRPLDALKDIVPHARFITIIASDPDIALLIDQKIHRMPALRRLLMNSATLKAEVVSMISSKSSGMFLLASLHLDMLKGCASESDVRKALDGLPQGLDGMYDKTMDRIKALPGPQADLAKRVLIWVTYSQRPLTPNELVLAVSVCPETFRFDDKLEPAGIDSLLSLCCGLIQVEGVTDWKDGIVRFVRLGTDRFEDYSAAEYMVEKLEEHYPDDPHALIAATCISFLRHYGFHDVSSLDSHHDKAIWDRFTSLQREQTSMAAYPYKYWGFHVTQSRLIPPSALAFLDDCRQYPLFQTMHELPSGTYSEDASELERLNSIHVAATYGICKYFDRLESEGWTTTARVQAYNSRGSTGSTPLILAVWAGSKDVVAFLMGVEGVDFNLTGRLGETALYAAVNNHHAGVVEVILSRRGVDVNRAITTWPRDTPLACASRSGQRHIVQLLLEAEGIDVNAVDAGRKTALMLVAQEGHHDVVKILLQAKGIDVRGAIDEALDYGRSDVIKTLLEVPEISLDEKGPFNSLMRTASSGKSEAVRTVLNHGKFDVNAKDDDGCTALAHSLRSPYCSTGAAEALLQIPGININSAGNYGTTILMLALCHQDAPSLIETISRLANTSDINAKDAMGRTALMHAASCGSREVLKTLVAVEGIDHNCVDANGQTPLMEAAKSGPVGIVELLLELEGININSRDKQGRTALAHAISRRSAGTFDTLLAADMISADYTTSEGLTYLSLAAQSGNAARIQSVLQLAQFDVNARDMYGRTALAYAVKSESYDAVEALLEIEGVDVHCVDEQGTTLLMSAAGSRQVKMVSRLLGLGLGANINAKDENGQTALAHAVLSGSRGVVMALLGVEGIDYNCVDSRSRTPLMMAAEGTFTGIVDKLLELEGIKIDSKDDEGLTAMAYAVSNRWGSSIFETLLRVDSISADYTTSEGLTFLMLAADSGNARIVRSVLQLAQFDVNARDIHGRTALAHATKSRSYDAVEALLEVEGVDVHCVDEWGTTLLMYASRF</sequence>
<keyword evidence="7" id="KW-1185">Reference proteome</keyword>
<feature type="region of interest" description="Disordered" evidence="4">
    <location>
        <begin position="1"/>
        <end position="24"/>
    </location>
</feature>
<dbReference type="InterPro" id="IPR056884">
    <property type="entry name" value="NPHP3-like_N"/>
</dbReference>
<dbReference type="PROSITE" id="PS50088">
    <property type="entry name" value="ANK_REPEAT"/>
    <property type="match status" value="1"/>
</dbReference>
<feature type="compositionally biased region" description="Polar residues" evidence="4">
    <location>
        <begin position="1"/>
        <end position="10"/>
    </location>
</feature>
<evidence type="ECO:0000313" key="7">
    <source>
        <dbReference type="Proteomes" id="UP000307440"/>
    </source>
</evidence>
<dbReference type="EMBL" id="ML210498">
    <property type="protein sequence ID" value="TFK17518.1"/>
    <property type="molecule type" value="Genomic_DNA"/>
</dbReference>
<keyword evidence="1" id="KW-0677">Repeat</keyword>
<accession>A0A5C3KC79</accession>
<evidence type="ECO:0000259" key="5">
    <source>
        <dbReference type="Pfam" id="PF24883"/>
    </source>
</evidence>
<evidence type="ECO:0000256" key="1">
    <source>
        <dbReference type="ARBA" id="ARBA00022737"/>
    </source>
</evidence>
<name>A0A5C3KC79_COPMA</name>
<keyword evidence="2 3" id="KW-0040">ANK repeat</keyword>
<evidence type="ECO:0000256" key="3">
    <source>
        <dbReference type="PROSITE-ProRule" id="PRU00023"/>
    </source>
</evidence>
<proteinExistence type="predicted"/>
<evidence type="ECO:0000256" key="4">
    <source>
        <dbReference type="SAM" id="MobiDB-lite"/>
    </source>
</evidence>
<dbReference type="OrthoDB" id="539213at2759"/>
<gene>
    <name evidence="6" type="ORF">FA15DRAFT_676015</name>
</gene>
<dbReference type="AlphaFoldDB" id="A0A5C3KC79"/>
<dbReference type="InterPro" id="IPR002110">
    <property type="entry name" value="Ankyrin_rpt"/>
</dbReference>
<feature type="non-terminal residue" evidence="6">
    <location>
        <position position="1265"/>
    </location>
</feature>
<evidence type="ECO:0000313" key="6">
    <source>
        <dbReference type="EMBL" id="TFK17518.1"/>
    </source>
</evidence>
<dbReference type="InterPro" id="IPR036770">
    <property type="entry name" value="Ankyrin_rpt-contain_sf"/>
</dbReference>
<dbReference type="Proteomes" id="UP000307440">
    <property type="component" value="Unassembled WGS sequence"/>
</dbReference>
<protein>
    <submittedName>
        <fullName evidence="6">Ankyrin</fullName>
    </submittedName>
</protein>
<dbReference type="SMART" id="SM00248">
    <property type="entry name" value="ANK"/>
    <property type="match status" value="17"/>
</dbReference>
<dbReference type="SUPFAM" id="SSF48403">
    <property type="entry name" value="Ankyrin repeat"/>
    <property type="match status" value="2"/>
</dbReference>
<evidence type="ECO:0000256" key="2">
    <source>
        <dbReference type="ARBA" id="ARBA00023043"/>
    </source>
</evidence>
<reference evidence="6 7" key="1">
    <citation type="journal article" date="2019" name="Nat. Ecol. Evol.">
        <title>Megaphylogeny resolves global patterns of mushroom evolution.</title>
        <authorList>
            <person name="Varga T."/>
            <person name="Krizsan K."/>
            <person name="Foldi C."/>
            <person name="Dima B."/>
            <person name="Sanchez-Garcia M."/>
            <person name="Sanchez-Ramirez S."/>
            <person name="Szollosi G.J."/>
            <person name="Szarkandi J.G."/>
            <person name="Papp V."/>
            <person name="Albert L."/>
            <person name="Andreopoulos W."/>
            <person name="Angelini C."/>
            <person name="Antonin V."/>
            <person name="Barry K.W."/>
            <person name="Bougher N.L."/>
            <person name="Buchanan P."/>
            <person name="Buyck B."/>
            <person name="Bense V."/>
            <person name="Catcheside P."/>
            <person name="Chovatia M."/>
            <person name="Cooper J."/>
            <person name="Damon W."/>
            <person name="Desjardin D."/>
            <person name="Finy P."/>
            <person name="Geml J."/>
            <person name="Haridas S."/>
            <person name="Hughes K."/>
            <person name="Justo A."/>
            <person name="Karasinski D."/>
            <person name="Kautmanova I."/>
            <person name="Kiss B."/>
            <person name="Kocsube S."/>
            <person name="Kotiranta H."/>
            <person name="LaButti K.M."/>
            <person name="Lechner B.E."/>
            <person name="Liimatainen K."/>
            <person name="Lipzen A."/>
            <person name="Lukacs Z."/>
            <person name="Mihaltcheva S."/>
            <person name="Morgado L.N."/>
            <person name="Niskanen T."/>
            <person name="Noordeloos M.E."/>
            <person name="Ohm R.A."/>
            <person name="Ortiz-Santana B."/>
            <person name="Ovrebo C."/>
            <person name="Racz N."/>
            <person name="Riley R."/>
            <person name="Savchenko A."/>
            <person name="Shiryaev A."/>
            <person name="Soop K."/>
            <person name="Spirin V."/>
            <person name="Szebenyi C."/>
            <person name="Tomsovsky M."/>
            <person name="Tulloss R.E."/>
            <person name="Uehling J."/>
            <person name="Grigoriev I.V."/>
            <person name="Vagvolgyi C."/>
            <person name="Papp T."/>
            <person name="Martin F.M."/>
            <person name="Miettinen O."/>
            <person name="Hibbett D.S."/>
            <person name="Nagy L.G."/>
        </authorList>
    </citation>
    <scope>NUCLEOTIDE SEQUENCE [LARGE SCALE GENOMIC DNA]</scope>
    <source>
        <strain evidence="6 7">CBS 121175</strain>
    </source>
</reference>
<dbReference type="PANTHER" id="PTHR24198">
    <property type="entry name" value="ANKYRIN REPEAT AND PROTEIN KINASE DOMAIN-CONTAINING PROTEIN"/>
    <property type="match status" value="1"/>
</dbReference>
<feature type="repeat" description="ANK" evidence="3">
    <location>
        <begin position="912"/>
        <end position="945"/>
    </location>
</feature>
<feature type="compositionally biased region" description="Basic residues" evidence="4">
    <location>
        <begin position="12"/>
        <end position="21"/>
    </location>
</feature>
<dbReference type="Pfam" id="PF12796">
    <property type="entry name" value="Ank_2"/>
    <property type="match status" value="6"/>
</dbReference>
<dbReference type="Pfam" id="PF24883">
    <property type="entry name" value="NPHP3_N"/>
    <property type="match status" value="1"/>
</dbReference>
<organism evidence="6 7">
    <name type="scientific">Coprinopsis marcescibilis</name>
    <name type="common">Agaric fungus</name>
    <name type="synonym">Psathyrella marcescibilis</name>
    <dbReference type="NCBI Taxonomy" id="230819"/>
    <lineage>
        <taxon>Eukaryota</taxon>
        <taxon>Fungi</taxon>
        <taxon>Dikarya</taxon>
        <taxon>Basidiomycota</taxon>
        <taxon>Agaricomycotina</taxon>
        <taxon>Agaricomycetes</taxon>
        <taxon>Agaricomycetidae</taxon>
        <taxon>Agaricales</taxon>
        <taxon>Agaricineae</taxon>
        <taxon>Psathyrellaceae</taxon>
        <taxon>Coprinopsis</taxon>
    </lineage>
</organism>
<dbReference type="PROSITE" id="PS50297">
    <property type="entry name" value="ANK_REP_REGION"/>
    <property type="match status" value="1"/>
</dbReference>
<dbReference type="Gene3D" id="1.25.40.20">
    <property type="entry name" value="Ankyrin repeat-containing domain"/>
    <property type="match status" value="4"/>
</dbReference>
<dbReference type="STRING" id="230819.A0A5C3KC79"/>
<dbReference type="PANTHER" id="PTHR24198:SF165">
    <property type="entry name" value="ANKYRIN REPEAT-CONTAINING PROTEIN-RELATED"/>
    <property type="match status" value="1"/>
</dbReference>
<feature type="domain" description="Nephrocystin 3-like N-terminal" evidence="5">
    <location>
        <begin position="147"/>
        <end position="258"/>
    </location>
</feature>